<dbReference type="SUPFAM" id="SSF51283">
    <property type="entry name" value="dUTPase-like"/>
    <property type="match status" value="1"/>
</dbReference>
<dbReference type="CDD" id="cd07557">
    <property type="entry name" value="trimeric_dUTPase"/>
    <property type="match status" value="1"/>
</dbReference>
<protein>
    <recommendedName>
        <fullName evidence="2">dUTP diphosphatase</fullName>
        <ecNumber evidence="2">3.6.1.23</ecNumber>
    </recommendedName>
</protein>
<comment type="similarity">
    <text evidence="1">Belongs to the dUTPase family.</text>
</comment>
<proteinExistence type="inferred from homology"/>
<dbReference type="InterPro" id="IPR008181">
    <property type="entry name" value="dUTPase"/>
</dbReference>
<dbReference type="PANTHER" id="PTHR11241:SF0">
    <property type="entry name" value="DEOXYURIDINE 5'-TRIPHOSPHATE NUCLEOTIDOHYDROLASE"/>
    <property type="match status" value="1"/>
</dbReference>
<dbReference type="InterPro" id="IPR033704">
    <property type="entry name" value="dUTPase_trimeric"/>
</dbReference>
<dbReference type="InterPro" id="IPR036157">
    <property type="entry name" value="dUTPase-like_sf"/>
</dbReference>
<evidence type="ECO:0000313" key="8">
    <source>
        <dbReference type="Proteomes" id="UP001442364"/>
    </source>
</evidence>
<accession>A0ABV1BW20</accession>
<dbReference type="NCBIfam" id="TIGR00576">
    <property type="entry name" value="dut"/>
    <property type="match status" value="1"/>
</dbReference>
<dbReference type="Pfam" id="PF00692">
    <property type="entry name" value="dUTPase"/>
    <property type="match status" value="1"/>
</dbReference>
<name>A0ABV1BW20_9FIRM</name>
<evidence type="ECO:0000313" key="7">
    <source>
        <dbReference type="EMBL" id="MEQ2379683.1"/>
    </source>
</evidence>
<dbReference type="Gene3D" id="2.70.40.10">
    <property type="match status" value="1"/>
</dbReference>
<organism evidence="7 8">
    <name type="scientific">[Lactobacillus] rogosae</name>
    <dbReference type="NCBI Taxonomy" id="706562"/>
    <lineage>
        <taxon>Bacteria</taxon>
        <taxon>Bacillati</taxon>
        <taxon>Bacillota</taxon>
        <taxon>Clostridia</taxon>
        <taxon>Lachnospirales</taxon>
        <taxon>Lachnospiraceae</taxon>
        <taxon>Lachnospira</taxon>
    </lineage>
</organism>
<dbReference type="PANTHER" id="PTHR11241">
    <property type="entry name" value="DEOXYURIDINE 5'-TRIPHOSPHATE NUCLEOTIDOHYDROLASE"/>
    <property type="match status" value="1"/>
</dbReference>
<evidence type="ECO:0000256" key="4">
    <source>
        <dbReference type="ARBA" id="ARBA00023080"/>
    </source>
</evidence>
<comment type="caution">
    <text evidence="7">The sequence shown here is derived from an EMBL/GenBank/DDBJ whole genome shotgun (WGS) entry which is preliminary data.</text>
</comment>
<feature type="domain" description="dUTPase-like" evidence="6">
    <location>
        <begin position="13"/>
        <end position="145"/>
    </location>
</feature>
<comment type="catalytic activity">
    <reaction evidence="5">
        <text>dUTP + H2O = dUMP + diphosphate + H(+)</text>
        <dbReference type="Rhea" id="RHEA:10248"/>
        <dbReference type="ChEBI" id="CHEBI:15377"/>
        <dbReference type="ChEBI" id="CHEBI:15378"/>
        <dbReference type="ChEBI" id="CHEBI:33019"/>
        <dbReference type="ChEBI" id="CHEBI:61555"/>
        <dbReference type="ChEBI" id="CHEBI:246422"/>
        <dbReference type="EC" id="3.6.1.23"/>
    </reaction>
</comment>
<dbReference type="EMBL" id="JBBMER010000004">
    <property type="protein sequence ID" value="MEQ2379683.1"/>
    <property type="molecule type" value="Genomic_DNA"/>
</dbReference>
<dbReference type="Proteomes" id="UP001442364">
    <property type="component" value="Unassembled WGS sequence"/>
</dbReference>
<evidence type="ECO:0000256" key="1">
    <source>
        <dbReference type="ARBA" id="ARBA00006581"/>
    </source>
</evidence>
<evidence type="ECO:0000256" key="5">
    <source>
        <dbReference type="ARBA" id="ARBA00047686"/>
    </source>
</evidence>
<keyword evidence="3 7" id="KW-0378">Hydrolase</keyword>
<dbReference type="NCBIfam" id="NF001862">
    <property type="entry name" value="PRK00601.1"/>
    <property type="match status" value="1"/>
</dbReference>
<dbReference type="EC" id="3.6.1.23" evidence="2"/>
<keyword evidence="8" id="KW-1185">Reference proteome</keyword>
<evidence type="ECO:0000256" key="2">
    <source>
        <dbReference type="ARBA" id="ARBA00012379"/>
    </source>
</evidence>
<reference evidence="7 8" key="1">
    <citation type="submission" date="2024-03" db="EMBL/GenBank/DDBJ databases">
        <title>Human intestinal bacterial collection.</title>
        <authorList>
            <person name="Pauvert C."/>
            <person name="Hitch T.C.A."/>
            <person name="Clavel T."/>
        </authorList>
    </citation>
    <scope>NUCLEOTIDE SEQUENCE [LARGE SCALE GENOMIC DNA]</scope>
    <source>
        <strain evidence="7 8">CLA-AA-H255</strain>
    </source>
</reference>
<dbReference type="GO" id="GO:0004170">
    <property type="term" value="F:dUTP diphosphatase activity"/>
    <property type="evidence" value="ECO:0007669"/>
    <property type="project" value="UniProtKB-EC"/>
</dbReference>
<sequence>MKQTVKFKKLTPNAIVPTYGTEFSAGADLYSGMTEPVIINAGTTEFIKTGIAMEIPEGLVGLVYARSGMACKKGLAPANKVGVIDSDYRGELMVALHNHSQSPVTVEPGDRIAQLVLTPYITAEFVEAEELSDTVRGDGGFGSTGTK</sequence>
<keyword evidence="4" id="KW-0546">Nucleotide metabolism</keyword>
<dbReference type="InterPro" id="IPR029054">
    <property type="entry name" value="dUTPase-like"/>
</dbReference>
<evidence type="ECO:0000259" key="6">
    <source>
        <dbReference type="Pfam" id="PF00692"/>
    </source>
</evidence>
<evidence type="ECO:0000256" key="3">
    <source>
        <dbReference type="ARBA" id="ARBA00022801"/>
    </source>
</evidence>
<gene>
    <name evidence="7" type="primary">dut</name>
    <name evidence="7" type="ORF">WMO14_07300</name>
</gene>
<dbReference type="RefSeq" id="WP_022502263.1">
    <property type="nucleotide sequence ID" value="NZ_DAWDAH010000008.1"/>
</dbReference>